<feature type="region of interest" description="Disordered" evidence="4">
    <location>
        <begin position="464"/>
        <end position="485"/>
    </location>
</feature>
<keyword evidence="5" id="KW-0812">Transmembrane</keyword>
<feature type="domain" description="Response regulatory" evidence="7">
    <location>
        <begin position="920"/>
        <end position="1034"/>
    </location>
</feature>
<dbReference type="SUPFAM" id="SSF55785">
    <property type="entry name" value="PYP-like sensor domain (PAS domain)"/>
    <property type="match status" value="1"/>
</dbReference>
<evidence type="ECO:0000256" key="1">
    <source>
        <dbReference type="ARBA" id="ARBA00022553"/>
    </source>
</evidence>
<dbReference type="InterPro" id="IPR035965">
    <property type="entry name" value="PAS-like_dom_sf"/>
</dbReference>
<organism evidence="9 10">
    <name type="scientific">Ceratobasidium theobromae</name>
    <dbReference type="NCBI Taxonomy" id="1582974"/>
    <lineage>
        <taxon>Eukaryota</taxon>
        <taxon>Fungi</taxon>
        <taxon>Dikarya</taxon>
        <taxon>Basidiomycota</taxon>
        <taxon>Agaricomycotina</taxon>
        <taxon>Agaricomycetes</taxon>
        <taxon>Cantharellales</taxon>
        <taxon>Ceratobasidiaceae</taxon>
        <taxon>Ceratobasidium</taxon>
    </lineage>
</organism>
<dbReference type="GO" id="GO:0006355">
    <property type="term" value="P:regulation of DNA-templated transcription"/>
    <property type="evidence" value="ECO:0007669"/>
    <property type="project" value="InterPro"/>
</dbReference>
<dbReference type="InterPro" id="IPR036097">
    <property type="entry name" value="HisK_dim/P_sf"/>
</dbReference>
<dbReference type="CDD" id="cd00130">
    <property type="entry name" value="PAS"/>
    <property type="match status" value="1"/>
</dbReference>
<evidence type="ECO:0000259" key="8">
    <source>
        <dbReference type="PROSITE" id="PS50112"/>
    </source>
</evidence>
<feature type="modified residue" description="4-aspartylphosphate" evidence="2">
    <location>
        <position position="968"/>
    </location>
</feature>
<sequence>MLTTRDKLQHIPLVSFLDAYPEPSFVLSSSSLQPSQLDFIYGNHALHVLLFGHDDGGVLDDQSFFSALTSDEDIFWLDNLIRGSSFLSARTIAIRPAWLPRDHAPLDLEFIPTPIELPVVICGAGSTTRSHVFTASPRKTMNLLRSETHLEPQRRRDPGLRLSDFPPLPASVEQRLRSKKSKSESTSWLSQPTPAISLAELPSRLIEIFPWEKTSLGPKESWPTALKIMSKYLMEKPIPSAIFWGWPDQIMIYNDAYAKMIGNKHPSSFGQKGSIAWGELWDMLTPVADQIRKGKSTRKNDDQLFFSTLTDLHLPEEVYHSWHWTPIWNEDGTVGGVFNSTWETTQKVIAERRLGGMSELFSRLSDARTREQFGERMLDVLSRNPLDLPFIALYWCEVESAPAITIQTKHKCPTLATTYLRHHLSGTINVKLTLAGSVGIPEGHPIAQQIIMYTLDPVTYRPVQVGPDSTTSPSPSGASRLPVLSSPVGSVTSSVHLSTAPSTPKAYDSGIDIDRVFVSGNVELLDPLPPHLTQGLNNRGFKDPPRAAAMLPISTHLFQNRGRVDGRPLPYAVLLLGLNTRRAYDADYASWLESVGAGLSNQLTVVLQREADTKMIEEQERMDKAKTMFFTNVSHELRTPLTLIQAPLEQLVSSQKVDHDTHYQLQLAVRNCKRLKKLIDSIMDMSKLEAGRLVGNFVPIQLSRVTEDLAALFRSMAEKKGIDYQILCDTVDEPLVYVDIGKYLWEKIVCNLLSNAFKYTSKGAVAVSITHDATMSYVRVSDTGVGIPKEYLDQVFERFFRVNNNASLLIMAALGTGIGLSLTKELVSLHGGQLIVESQTEDEYPGHSGSVFTVSIPHGCSHLPASLVRDTPLPSMNGVSHKEMEYWMELEQPTPSSTASVSDEGDSATSSTLFFEKDDTILVVDDNSDMRAYIRKIFSPYLTVLEARDGVEALEIAKSQKLNLVLCDVMMPKMDGPELLQRLREDPSTRLLPVIFVTASDDTTLFGGQTDGVVDYISKPFRVKELLARAHLQLQLGKRRVKLEEDFEVRSHELQVLADLSPFGRKVGIIRADANGRLIYANPAWYQITGFPQERNRDEWIDHVHPESKEDAIRVWRACFESQKASSMRIQWRSNCWTHVELAPLISPSGVMLGAFGGVTDINEQHRAEEARIALAEEREHIAALRAEDAEARRQLEVERRRAQELLIDVTSHELRQPVSAIIQNAEVVRTNMKGLRNLLYDCRKRNIGFTPTDRMLKELEDDLQAMDSITQCGLAQARIANDVLSLSRMQLNVLSIIPMEFDIRQETSQILTVFRNELRSKEIEFQLDLGHGVDMFGLHIVSTDRSRYAQIITNLMSNAIRFTDMSTSRKEIKVSLEVSLDPPSDDNCAPPSLNPRRVFRARAPESETAEMPVYIYVSVEDSGPGLQKEDLALLFQRFQQGSNAHHVFGGSGLGLFVCRQLCNLMAGKIEVFLQGEGAMFRFFIKATAPLDRNSRSPTALRRARRSTSVHSKGSGVSRTSIISGSRPLPETPNMQNNHPLHVLITEDNKINQTVLARQMKRAGFIVSLASNGLEAIQAIERVDSQDSNDPHSHMFDVVLMDLEMPVLDGFAATREIRKKEAMGILKTRSFIIALTGNARLEQVQAARDAGVDDVMIKSAYTHRMHSGPVPENSERIIMPAARSIVSIAGLVAAVAAQTASLTPLTDKHYTWPNVPYQVSPEQILRGPQFGFNICNSTTENQESNCQTAFVNSIDDFCLWAPATANALIADTEAAEVAWCTKKGHGTRVIPGGALKGVQFLKTPDYIQITGFIDQTQINLQASDEGGELDPHGADEQGNPIGGLIFSNAWSNGKNDSFIQAIEWTNFMGGNMFCLKACDPSGKNPAGYCQHIYDRIGCSYNAPAAYVNGTFEKCDSDSMELPGEYVSNGVTMTYYQPPESLGPITTVPYTPTIPKSSNCVTYQSSDLYAAAATTSASVSATATASASGAAATHSGSASASRSASGSTASSTSAANASIRNAQQSSMWPATLMAGIVGFGGLLGFVAAL</sequence>
<evidence type="ECO:0000256" key="4">
    <source>
        <dbReference type="SAM" id="MobiDB-lite"/>
    </source>
</evidence>
<feature type="region of interest" description="Disordered" evidence="4">
    <location>
        <begin position="144"/>
        <end position="188"/>
    </location>
</feature>
<dbReference type="Gene3D" id="1.10.287.130">
    <property type="match status" value="2"/>
</dbReference>
<evidence type="ECO:0000256" key="3">
    <source>
        <dbReference type="SAM" id="Coils"/>
    </source>
</evidence>
<feature type="domain" description="Histidine kinase" evidence="6">
    <location>
        <begin position="1210"/>
        <end position="1489"/>
    </location>
</feature>
<dbReference type="CDD" id="cd00082">
    <property type="entry name" value="HisKA"/>
    <property type="match status" value="2"/>
</dbReference>
<dbReference type="EMBL" id="SSOP01000036">
    <property type="protein sequence ID" value="KAB5593489.1"/>
    <property type="molecule type" value="Genomic_DNA"/>
</dbReference>
<dbReference type="OrthoDB" id="60033at2759"/>
<dbReference type="PROSITE" id="PS50112">
    <property type="entry name" value="PAS"/>
    <property type="match status" value="1"/>
</dbReference>
<evidence type="ECO:0000256" key="5">
    <source>
        <dbReference type="SAM" id="Phobius"/>
    </source>
</evidence>
<feature type="transmembrane region" description="Helical" evidence="5">
    <location>
        <begin position="2026"/>
        <end position="2047"/>
    </location>
</feature>
<dbReference type="InterPro" id="IPR003661">
    <property type="entry name" value="HisK_dim/P_dom"/>
</dbReference>
<feature type="domain" description="PAS" evidence="8">
    <location>
        <begin position="1069"/>
        <end position="1123"/>
    </location>
</feature>
<comment type="caution">
    <text evidence="9">The sequence shown here is derived from an EMBL/GenBank/DDBJ whole genome shotgun (WGS) entry which is preliminary data.</text>
</comment>
<dbReference type="InterPro" id="IPR005467">
    <property type="entry name" value="His_kinase_dom"/>
</dbReference>
<keyword evidence="1 2" id="KW-0597">Phosphoprotein</keyword>
<evidence type="ECO:0000313" key="10">
    <source>
        <dbReference type="Proteomes" id="UP000383932"/>
    </source>
</evidence>
<evidence type="ECO:0008006" key="11">
    <source>
        <dbReference type="Google" id="ProtNLM"/>
    </source>
</evidence>
<evidence type="ECO:0000256" key="2">
    <source>
        <dbReference type="PROSITE-ProRule" id="PRU00169"/>
    </source>
</evidence>
<dbReference type="SMART" id="SM00448">
    <property type="entry name" value="REC"/>
    <property type="match status" value="2"/>
</dbReference>
<keyword evidence="5" id="KW-1133">Transmembrane helix</keyword>
<dbReference type="SUPFAM" id="SSF47384">
    <property type="entry name" value="Homodimeric domain of signal transducing histidine kinase"/>
    <property type="match status" value="2"/>
</dbReference>
<dbReference type="Gene3D" id="3.30.565.10">
    <property type="entry name" value="Histidine kinase-like ATPase, C-terminal domain"/>
    <property type="match status" value="2"/>
</dbReference>
<dbReference type="Pfam" id="PF00072">
    <property type="entry name" value="Response_reg"/>
    <property type="match status" value="2"/>
</dbReference>
<gene>
    <name evidence="9" type="ORF">CTheo_3037</name>
</gene>
<dbReference type="InterPro" id="IPR001789">
    <property type="entry name" value="Sig_transdc_resp-reg_receiver"/>
</dbReference>
<dbReference type="Pfam" id="PF00512">
    <property type="entry name" value="HisKA"/>
    <property type="match status" value="1"/>
</dbReference>
<evidence type="ECO:0000259" key="7">
    <source>
        <dbReference type="PROSITE" id="PS50110"/>
    </source>
</evidence>
<keyword evidence="10" id="KW-1185">Reference proteome</keyword>
<keyword evidence="3" id="KW-0175">Coiled coil</keyword>
<dbReference type="Pfam" id="PF02518">
    <property type="entry name" value="HATPase_c"/>
    <property type="match status" value="2"/>
</dbReference>
<dbReference type="PRINTS" id="PR00344">
    <property type="entry name" value="BCTRLSENSOR"/>
</dbReference>
<feature type="compositionally biased region" description="Polar residues" evidence="4">
    <location>
        <begin position="1509"/>
        <end position="1524"/>
    </location>
</feature>
<dbReference type="SUPFAM" id="SSF52172">
    <property type="entry name" value="CheY-like"/>
    <property type="match status" value="2"/>
</dbReference>
<dbReference type="Pfam" id="PF00989">
    <property type="entry name" value="PAS"/>
    <property type="match status" value="1"/>
</dbReference>
<dbReference type="Proteomes" id="UP000383932">
    <property type="component" value="Unassembled WGS sequence"/>
</dbReference>
<dbReference type="Gene3D" id="3.30.450.20">
    <property type="entry name" value="PAS domain"/>
    <property type="match status" value="2"/>
</dbReference>
<reference evidence="9 10" key="1">
    <citation type="journal article" date="2019" name="Fungal Biol. Biotechnol.">
        <title>Draft genome sequence of fastidious pathogen Ceratobasidium theobromae, which causes vascular-streak dieback in Theobroma cacao.</title>
        <authorList>
            <person name="Ali S.S."/>
            <person name="Asman A."/>
            <person name="Shao J."/>
            <person name="Firmansyah A.P."/>
            <person name="Susilo A.W."/>
            <person name="Rosmana A."/>
            <person name="McMahon P."/>
            <person name="Junaid M."/>
            <person name="Guest D."/>
            <person name="Kheng T.Y."/>
            <person name="Meinhardt L.W."/>
            <person name="Bailey B.A."/>
        </authorList>
    </citation>
    <scope>NUCLEOTIDE SEQUENCE [LARGE SCALE GENOMIC DNA]</scope>
    <source>
        <strain evidence="9 10">CT2</strain>
    </source>
</reference>
<dbReference type="InterPro" id="IPR013767">
    <property type="entry name" value="PAS_fold"/>
</dbReference>
<dbReference type="PANTHER" id="PTHR43547">
    <property type="entry name" value="TWO-COMPONENT HISTIDINE KINASE"/>
    <property type="match status" value="1"/>
</dbReference>
<dbReference type="GO" id="GO:0000155">
    <property type="term" value="F:phosphorelay sensor kinase activity"/>
    <property type="evidence" value="ECO:0007669"/>
    <property type="project" value="InterPro"/>
</dbReference>
<feature type="coiled-coil region" evidence="3">
    <location>
        <begin position="1159"/>
        <end position="1202"/>
    </location>
</feature>
<feature type="compositionally biased region" description="Basic and acidic residues" evidence="4">
    <location>
        <begin position="146"/>
        <end position="159"/>
    </location>
</feature>
<evidence type="ECO:0000313" key="9">
    <source>
        <dbReference type="EMBL" id="KAB5593489.1"/>
    </source>
</evidence>
<dbReference type="Gene3D" id="3.40.50.2300">
    <property type="match status" value="2"/>
</dbReference>
<name>A0A5N5QPB8_9AGAM</name>
<dbReference type="InterPro" id="IPR004358">
    <property type="entry name" value="Sig_transdc_His_kin-like_C"/>
</dbReference>
<dbReference type="InterPro" id="IPR003594">
    <property type="entry name" value="HATPase_dom"/>
</dbReference>
<feature type="domain" description="Histidine kinase" evidence="6">
    <location>
        <begin position="632"/>
        <end position="860"/>
    </location>
</feature>
<feature type="modified residue" description="4-aspartylphosphate" evidence="2">
    <location>
        <position position="1602"/>
    </location>
</feature>
<keyword evidence="5" id="KW-0472">Membrane</keyword>
<accession>A0A5N5QPB8</accession>
<feature type="domain" description="Response regulatory" evidence="7">
    <location>
        <begin position="1542"/>
        <end position="1673"/>
    </location>
</feature>
<protein>
    <recommendedName>
        <fullName evidence="11">Multi-sensor signal transduction histidine kinase</fullName>
    </recommendedName>
</protein>
<dbReference type="SMART" id="SM00387">
    <property type="entry name" value="HATPase_c"/>
    <property type="match status" value="2"/>
</dbReference>
<dbReference type="SMART" id="SM00388">
    <property type="entry name" value="HisKA"/>
    <property type="match status" value="2"/>
</dbReference>
<dbReference type="InterPro" id="IPR000014">
    <property type="entry name" value="PAS"/>
</dbReference>
<dbReference type="InterPro" id="IPR011006">
    <property type="entry name" value="CheY-like_superfamily"/>
</dbReference>
<dbReference type="PROSITE" id="PS50109">
    <property type="entry name" value="HIS_KIN"/>
    <property type="match status" value="2"/>
</dbReference>
<dbReference type="InterPro" id="IPR036890">
    <property type="entry name" value="HATPase_C_sf"/>
</dbReference>
<proteinExistence type="predicted"/>
<feature type="region of interest" description="Disordered" evidence="4">
    <location>
        <begin position="1494"/>
        <end position="1538"/>
    </location>
</feature>
<dbReference type="SUPFAM" id="SSF55874">
    <property type="entry name" value="ATPase domain of HSP90 chaperone/DNA topoisomerase II/histidine kinase"/>
    <property type="match status" value="2"/>
</dbReference>
<dbReference type="PANTHER" id="PTHR43547:SF2">
    <property type="entry name" value="HYBRID SIGNAL TRANSDUCTION HISTIDINE KINASE C"/>
    <property type="match status" value="1"/>
</dbReference>
<dbReference type="PROSITE" id="PS50110">
    <property type="entry name" value="RESPONSE_REGULATORY"/>
    <property type="match status" value="2"/>
</dbReference>
<dbReference type="NCBIfam" id="TIGR00229">
    <property type="entry name" value="sensory_box"/>
    <property type="match status" value="1"/>
</dbReference>
<dbReference type="CDD" id="cd17546">
    <property type="entry name" value="REC_hyHK_CKI1_RcsC-like"/>
    <property type="match status" value="1"/>
</dbReference>
<dbReference type="FunFam" id="1.10.287.130:FF:000045">
    <property type="entry name" value="Two-component system sensor histidine kinase/response regulator"/>
    <property type="match status" value="1"/>
</dbReference>
<evidence type="ECO:0000259" key="6">
    <source>
        <dbReference type="PROSITE" id="PS50109"/>
    </source>
</evidence>